<evidence type="ECO:0000313" key="3">
    <source>
        <dbReference type="EMBL" id="XAU16315.1"/>
    </source>
</evidence>
<dbReference type="Proteomes" id="UP001447842">
    <property type="component" value="Chromosome"/>
</dbReference>
<feature type="transmembrane region" description="Helical" evidence="1">
    <location>
        <begin position="66"/>
        <end position="90"/>
    </location>
</feature>
<dbReference type="SUPFAM" id="SSF56300">
    <property type="entry name" value="Metallo-dependent phosphatases"/>
    <property type="match status" value="1"/>
</dbReference>
<organism evidence="3 4">
    <name type="scientific">Sulfurimonas diazotrophicus</name>
    <dbReference type="NCBI Taxonomy" id="3131939"/>
    <lineage>
        <taxon>Bacteria</taxon>
        <taxon>Pseudomonadati</taxon>
        <taxon>Campylobacterota</taxon>
        <taxon>Epsilonproteobacteria</taxon>
        <taxon>Campylobacterales</taxon>
        <taxon>Sulfurimonadaceae</taxon>
        <taxon>Sulfurimonas</taxon>
    </lineage>
</organism>
<dbReference type="EMBL" id="CP147920">
    <property type="protein sequence ID" value="XAU16315.1"/>
    <property type="molecule type" value="Genomic_DNA"/>
</dbReference>
<gene>
    <name evidence="3" type="ORF">WCY31_06285</name>
</gene>
<feature type="domain" description="Calcineurin-like phosphoesterase" evidence="2">
    <location>
        <begin position="152"/>
        <end position="317"/>
    </location>
</feature>
<dbReference type="InterPro" id="IPR051158">
    <property type="entry name" value="Metallophosphoesterase_sf"/>
</dbReference>
<dbReference type="Gene3D" id="3.60.21.10">
    <property type="match status" value="1"/>
</dbReference>
<evidence type="ECO:0000256" key="1">
    <source>
        <dbReference type="SAM" id="Phobius"/>
    </source>
</evidence>
<feature type="transmembrane region" description="Helical" evidence="1">
    <location>
        <begin position="110"/>
        <end position="132"/>
    </location>
</feature>
<dbReference type="PANTHER" id="PTHR31302">
    <property type="entry name" value="TRANSMEMBRANE PROTEIN WITH METALLOPHOSPHOESTERASE DOMAIN-RELATED"/>
    <property type="match status" value="1"/>
</dbReference>
<dbReference type="RefSeq" id="WP_345973724.1">
    <property type="nucleotide sequence ID" value="NZ_CP147920.1"/>
</dbReference>
<proteinExistence type="predicted"/>
<keyword evidence="1" id="KW-1133">Transmembrane helix</keyword>
<evidence type="ECO:0000259" key="2">
    <source>
        <dbReference type="Pfam" id="PF00149"/>
    </source>
</evidence>
<keyword evidence="1" id="KW-0472">Membrane</keyword>
<dbReference type="PANTHER" id="PTHR31302:SF0">
    <property type="entry name" value="TRANSMEMBRANE PROTEIN WITH METALLOPHOSPHOESTERASE DOMAIN"/>
    <property type="match status" value="1"/>
</dbReference>
<keyword evidence="4" id="KW-1185">Reference proteome</keyword>
<evidence type="ECO:0000313" key="4">
    <source>
        <dbReference type="Proteomes" id="UP001447842"/>
    </source>
</evidence>
<dbReference type="InterPro" id="IPR004843">
    <property type="entry name" value="Calcineurin-like_PHP"/>
</dbReference>
<keyword evidence="1" id="KW-0812">Transmembrane</keyword>
<dbReference type="InterPro" id="IPR029052">
    <property type="entry name" value="Metallo-depent_PP-like"/>
</dbReference>
<accession>A0ABZ3HEI5</accession>
<feature type="transmembrane region" description="Helical" evidence="1">
    <location>
        <begin position="36"/>
        <end position="54"/>
    </location>
</feature>
<dbReference type="Pfam" id="PF00149">
    <property type="entry name" value="Metallophos"/>
    <property type="match status" value="1"/>
</dbReference>
<protein>
    <submittedName>
        <fullName evidence="3">Metallophosphoesterase</fullName>
    </submittedName>
</protein>
<dbReference type="CDD" id="cd07385">
    <property type="entry name" value="MPP_YkuE_C"/>
    <property type="match status" value="1"/>
</dbReference>
<feature type="transmembrane region" description="Helical" evidence="1">
    <location>
        <begin position="6"/>
        <end position="24"/>
    </location>
</feature>
<sequence length="373" mass="42189">MIRFLLFGFVFTAVMGALNLYAYRRFLRRLHFGTPGAWRAAALFLFIVEVFFVFQTLTHLLPDSPLLYYLLSSSVGVTFILFFVALVYDLMHTAAERIPFQPERRRFIKIGFDLTMIIAAVSYLLDGLIGGLRRPMLRFEQIALGETDAEPFRIVQLSDMHIGLDIRREFVESCVTRTNALRPDMVVITGDLVDRKIEHVAAELEPLKALQSRFGTFFITGNHEYFHGVEAIVAHLRDALGITVLDNESVKIAERFNLVGVNDLISKRMGVMPYDVEAAFAECDPALKTIVLSHQPKSTRVMQHKAYDLMLSGHTHGGQIFPFGLLVMIDQPYLAGRYRVDADKQIYVSRGTGYWGPPLRVLAPSEISVIDIV</sequence>
<reference evidence="3 4" key="1">
    <citation type="submission" date="2024-03" db="EMBL/GenBank/DDBJ databases">
        <title>Sulfurimonas sp. HSL3-1.</title>
        <authorList>
            <person name="Wang S."/>
        </authorList>
    </citation>
    <scope>NUCLEOTIDE SEQUENCE [LARGE SCALE GENOMIC DNA]</scope>
    <source>
        <strain evidence="3 4">HSL3-1</strain>
    </source>
</reference>
<name>A0ABZ3HEI5_9BACT</name>